<keyword evidence="6" id="KW-0804">Transcription</keyword>
<dbReference type="InterPro" id="IPR002078">
    <property type="entry name" value="Sigma_54_int"/>
</dbReference>
<protein>
    <submittedName>
        <fullName evidence="10">Two-component system, NtrC family, C4-dicarboxylate transport response regulator DctD</fullName>
    </submittedName>
</protein>
<dbReference type="GO" id="GO:0000160">
    <property type="term" value="P:phosphorelay signal transduction system"/>
    <property type="evidence" value="ECO:0007669"/>
    <property type="project" value="UniProtKB-KW"/>
</dbReference>
<dbReference type="Pfam" id="PF14532">
    <property type="entry name" value="Sigma54_activ_2"/>
    <property type="match status" value="1"/>
</dbReference>
<dbReference type="InterPro" id="IPR009057">
    <property type="entry name" value="Homeodomain-like_sf"/>
</dbReference>
<evidence type="ECO:0000259" key="9">
    <source>
        <dbReference type="PROSITE" id="PS50110"/>
    </source>
</evidence>
<accession>A0A1M5SDY1</accession>
<dbReference type="AlphaFoldDB" id="A0A1M5SDY1"/>
<evidence type="ECO:0000256" key="3">
    <source>
        <dbReference type="ARBA" id="ARBA00022840"/>
    </source>
</evidence>
<dbReference type="InterPro" id="IPR002197">
    <property type="entry name" value="HTH_Fis"/>
</dbReference>
<dbReference type="Pfam" id="PF02954">
    <property type="entry name" value="HTH_8"/>
    <property type="match status" value="1"/>
</dbReference>
<dbReference type="FunFam" id="3.40.50.2300:FF:000018">
    <property type="entry name" value="DNA-binding transcriptional regulator NtrC"/>
    <property type="match status" value="1"/>
</dbReference>
<evidence type="ECO:0000256" key="7">
    <source>
        <dbReference type="PROSITE-ProRule" id="PRU00169"/>
    </source>
</evidence>
<dbReference type="InterPro" id="IPR058031">
    <property type="entry name" value="AAA_lid_NorR"/>
</dbReference>
<dbReference type="STRING" id="1508389.SAMN05444003_2915"/>
<dbReference type="InterPro" id="IPR027417">
    <property type="entry name" value="P-loop_NTPase"/>
</dbReference>
<dbReference type="GO" id="GO:0005524">
    <property type="term" value="F:ATP binding"/>
    <property type="evidence" value="ECO:0007669"/>
    <property type="project" value="UniProtKB-KW"/>
</dbReference>
<proteinExistence type="predicted"/>
<dbReference type="PANTHER" id="PTHR32071:SF57">
    <property type="entry name" value="C4-DICARBOXYLATE TRANSPORT TRANSCRIPTIONAL REGULATORY PROTEIN DCTD"/>
    <property type="match status" value="1"/>
</dbReference>
<dbReference type="SUPFAM" id="SSF52540">
    <property type="entry name" value="P-loop containing nucleoside triphosphate hydrolases"/>
    <property type="match status" value="1"/>
</dbReference>
<keyword evidence="5" id="KW-0805">Transcription regulation</keyword>
<evidence type="ECO:0000313" key="11">
    <source>
        <dbReference type="Proteomes" id="UP000184074"/>
    </source>
</evidence>
<dbReference type="OrthoDB" id="9802388at2"/>
<keyword evidence="4" id="KW-0902">Two-component regulatory system</keyword>
<keyword evidence="11" id="KW-1185">Reference proteome</keyword>
<dbReference type="InterPro" id="IPR011006">
    <property type="entry name" value="CheY-like_superfamily"/>
</dbReference>
<dbReference type="GO" id="GO:0043565">
    <property type="term" value="F:sequence-specific DNA binding"/>
    <property type="evidence" value="ECO:0007669"/>
    <property type="project" value="InterPro"/>
</dbReference>
<dbReference type="CDD" id="cd00009">
    <property type="entry name" value="AAA"/>
    <property type="match status" value="1"/>
</dbReference>
<keyword evidence="3" id="KW-0067">ATP-binding</keyword>
<dbReference type="SUPFAM" id="SSF46689">
    <property type="entry name" value="Homeodomain-like"/>
    <property type="match status" value="1"/>
</dbReference>
<evidence type="ECO:0000313" key="10">
    <source>
        <dbReference type="EMBL" id="SHH36645.1"/>
    </source>
</evidence>
<dbReference type="PANTHER" id="PTHR32071">
    <property type="entry name" value="TRANSCRIPTIONAL REGULATORY PROTEIN"/>
    <property type="match status" value="1"/>
</dbReference>
<feature type="domain" description="Response regulatory" evidence="9">
    <location>
        <begin position="4"/>
        <end position="118"/>
    </location>
</feature>
<dbReference type="SMART" id="SM00448">
    <property type="entry name" value="REC"/>
    <property type="match status" value="1"/>
</dbReference>
<sequence>MINRVLLIDDDKEVRDALSQSMSLADLEPQVCGSFIEAKDHLTADFQGVVVSDIRMPGRDGFHLLNYAKSVDADLPVILLTGEADIPMAVQGMSEGAFAFLEKPCAPADLIQKVETALTQRRIALDARQQRHILDSGDAAARMLIGTSVQSESLRERVRAVAKTSAEVLVNGAPGSGTPKVAEVIHLLSPVARHPFVKRTGGALDLEGLRDAVDQAGKGSLFIDEVGALPMPVQFALLDALESGLDIRLIAGTTKNLKSHIEDGSFSAELFYRLDLMNVYIPSLKERPEDIPVMFHHYVAQACEQAALPQPEIKPETLANIMAQDWPGNARSLMSAAMRFSLGIEDTVATEELGLAEQMSAVERSLLIAALRKHDGHATATATALKLPRKTFYDKLARHGLRAEDYRP</sequence>
<keyword evidence="2" id="KW-0547">Nucleotide-binding</keyword>
<evidence type="ECO:0000256" key="1">
    <source>
        <dbReference type="ARBA" id="ARBA00022553"/>
    </source>
</evidence>
<feature type="modified residue" description="4-aspartylphosphate" evidence="7">
    <location>
        <position position="53"/>
    </location>
</feature>
<dbReference type="InterPro" id="IPR001789">
    <property type="entry name" value="Sig_transdc_resp-reg_receiver"/>
</dbReference>
<reference evidence="10 11" key="1">
    <citation type="submission" date="2016-11" db="EMBL/GenBank/DDBJ databases">
        <authorList>
            <person name="Jaros S."/>
            <person name="Januszkiewicz K."/>
            <person name="Wedrychowicz H."/>
        </authorList>
    </citation>
    <scope>NUCLEOTIDE SEQUENCE [LARGE SCALE GENOMIC DNA]</scope>
    <source>
        <strain evidence="10 11">DSM 28715</strain>
    </source>
</reference>
<dbReference type="PROSITE" id="PS50045">
    <property type="entry name" value="SIGMA54_INTERACT_4"/>
    <property type="match status" value="1"/>
</dbReference>
<keyword evidence="1 7" id="KW-0597">Phosphoprotein</keyword>
<evidence type="ECO:0000256" key="4">
    <source>
        <dbReference type="ARBA" id="ARBA00023012"/>
    </source>
</evidence>
<dbReference type="GO" id="GO:0006355">
    <property type="term" value="P:regulation of DNA-templated transcription"/>
    <property type="evidence" value="ECO:0007669"/>
    <property type="project" value="InterPro"/>
</dbReference>
<dbReference type="PROSITE" id="PS50110">
    <property type="entry name" value="RESPONSE_REGULATORY"/>
    <property type="match status" value="1"/>
</dbReference>
<dbReference type="EMBL" id="FQXB01000006">
    <property type="protein sequence ID" value="SHH36645.1"/>
    <property type="molecule type" value="Genomic_DNA"/>
</dbReference>
<evidence type="ECO:0000256" key="5">
    <source>
        <dbReference type="ARBA" id="ARBA00023015"/>
    </source>
</evidence>
<dbReference type="Gene3D" id="1.10.8.60">
    <property type="match status" value="1"/>
</dbReference>
<organism evidence="10 11">
    <name type="scientific">Cognatiyoonia sediminum</name>
    <dbReference type="NCBI Taxonomy" id="1508389"/>
    <lineage>
        <taxon>Bacteria</taxon>
        <taxon>Pseudomonadati</taxon>
        <taxon>Pseudomonadota</taxon>
        <taxon>Alphaproteobacteria</taxon>
        <taxon>Rhodobacterales</taxon>
        <taxon>Paracoccaceae</taxon>
        <taxon>Cognatiyoonia</taxon>
    </lineage>
</organism>
<feature type="domain" description="Sigma-54 factor interaction" evidence="8">
    <location>
        <begin position="144"/>
        <end position="342"/>
    </location>
</feature>
<dbReference type="Gene3D" id="1.10.10.60">
    <property type="entry name" value="Homeodomain-like"/>
    <property type="match status" value="1"/>
</dbReference>
<dbReference type="SUPFAM" id="SSF52172">
    <property type="entry name" value="CheY-like"/>
    <property type="match status" value="1"/>
</dbReference>
<dbReference type="Pfam" id="PF00072">
    <property type="entry name" value="Response_reg"/>
    <property type="match status" value="1"/>
</dbReference>
<dbReference type="Pfam" id="PF25601">
    <property type="entry name" value="AAA_lid_14"/>
    <property type="match status" value="1"/>
</dbReference>
<evidence type="ECO:0000256" key="2">
    <source>
        <dbReference type="ARBA" id="ARBA00022741"/>
    </source>
</evidence>
<dbReference type="Proteomes" id="UP000184074">
    <property type="component" value="Unassembled WGS sequence"/>
</dbReference>
<gene>
    <name evidence="10" type="ORF">SAMN05444003_2915</name>
</gene>
<dbReference type="RefSeq" id="WP_072902310.1">
    <property type="nucleotide sequence ID" value="NZ_FQXB01000006.1"/>
</dbReference>
<dbReference type="Gene3D" id="3.40.50.300">
    <property type="entry name" value="P-loop containing nucleotide triphosphate hydrolases"/>
    <property type="match status" value="1"/>
</dbReference>
<evidence type="ECO:0000256" key="6">
    <source>
        <dbReference type="ARBA" id="ARBA00023163"/>
    </source>
</evidence>
<name>A0A1M5SDY1_9RHOB</name>
<evidence type="ECO:0000259" key="8">
    <source>
        <dbReference type="PROSITE" id="PS50045"/>
    </source>
</evidence>
<dbReference type="Gene3D" id="3.40.50.2300">
    <property type="match status" value="1"/>
</dbReference>